<dbReference type="EMBL" id="MK064563">
    <property type="protein sequence ID" value="AZI75802.1"/>
    <property type="molecule type" value="Genomic_DNA"/>
</dbReference>
<evidence type="ECO:0000313" key="1">
    <source>
        <dbReference type="EMBL" id="AZI75802.1"/>
    </source>
</evidence>
<evidence type="ECO:0000313" key="2">
    <source>
        <dbReference type="Proteomes" id="UP000277749"/>
    </source>
</evidence>
<gene>
    <name evidence="1" type="ORF">SBFV2_gp35</name>
</gene>
<reference evidence="1 2" key="1">
    <citation type="journal article" date="2018" name="Environ. Microbiol.">
        <title>New archaeal viruses discovered by metagenomic analysis of viral communities in enrichment cultures.</title>
        <authorList>
            <person name="Liu Y."/>
            <person name="Brandt D."/>
            <person name="Ishino S."/>
            <person name="Ishino Y."/>
            <person name="Koonin E.V."/>
            <person name="Kalinowski J."/>
            <person name="Krupovic M."/>
            <person name="Prangishvili D."/>
        </authorList>
    </citation>
    <scope>NUCLEOTIDE SEQUENCE [LARGE SCALE GENOMIC DNA]</scope>
</reference>
<dbReference type="Proteomes" id="UP000277749">
    <property type="component" value="Segment"/>
</dbReference>
<protein>
    <submittedName>
        <fullName evidence="1">Uncharacterized protein</fullName>
    </submittedName>
</protein>
<accession>A0A3S8NF04</accession>
<organism evidence="1 2">
    <name type="scientific">Sulfolobales Beppu filamentous virus 2</name>
    <dbReference type="NCBI Taxonomy" id="2493123"/>
    <lineage>
        <taxon>Viruses</taxon>
        <taxon>Adnaviria</taxon>
        <taxon>Zilligvirae</taxon>
        <taxon>Taleaviricota</taxon>
        <taxon>Tokiviricetes</taxon>
        <taxon>Ligamenvirales</taxon>
        <taxon>Lipothrixviridae</taxon>
        <taxon>Alphalipothrixvirus</taxon>
        <taxon>Alphalipothrixvirus umijigokuense</taxon>
    </lineage>
</organism>
<keyword evidence="2" id="KW-1185">Reference proteome</keyword>
<name>A0A3S8NF04_9VIRU</name>
<proteinExistence type="predicted"/>
<sequence>MIPKPKYSNINSSLVNAFFLKYKKIFPDPLLYALALGIWTYNIFQDSNVSEIGADYSLIFVRTKTPLLVMFWSTASHYFNILTEKKVYEDISATHIEEFLSDLRKTTETAYLIINSLFNKIDRAIVKTMYDQYTLWVLGVLYGFYSDEYDKVAEMILQSVLPSVKVLRGEIKEEEVLRKVINNG</sequence>